<organism evidence="2 3">
    <name type="scientific">Dreissena polymorpha</name>
    <name type="common">Zebra mussel</name>
    <name type="synonym">Mytilus polymorpha</name>
    <dbReference type="NCBI Taxonomy" id="45954"/>
    <lineage>
        <taxon>Eukaryota</taxon>
        <taxon>Metazoa</taxon>
        <taxon>Spiralia</taxon>
        <taxon>Lophotrochozoa</taxon>
        <taxon>Mollusca</taxon>
        <taxon>Bivalvia</taxon>
        <taxon>Autobranchia</taxon>
        <taxon>Heteroconchia</taxon>
        <taxon>Euheterodonta</taxon>
        <taxon>Imparidentia</taxon>
        <taxon>Neoheterodontei</taxon>
        <taxon>Myida</taxon>
        <taxon>Dreissenoidea</taxon>
        <taxon>Dreissenidae</taxon>
        <taxon>Dreissena</taxon>
    </lineage>
</organism>
<feature type="signal peptide" evidence="1">
    <location>
        <begin position="1"/>
        <end position="16"/>
    </location>
</feature>
<keyword evidence="3" id="KW-1185">Reference proteome</keyword>
<evidence type="ECO:0000313" key="2">
    <source>
        <dbReference type="EMBL" id="KAH3847726.1"/>
    </source>
</evidence>
<dbReference type="Proteomes" id="UP000828390">
    <property type="component" value="Unassembled WGS sequence"/>
</dbReference>
<sequence length="611" mass="68843">MLKLYTLLLVAIVVFAVKIRGSEFSIEAENMIRTSGKIMSRAHASNNMSVLLHQGNILSYEFCLMAPSPLRLLRLLYSNDGGSDRIRVSVDKMEITSFDTVIVANNGLAWNTFRSQSMANASLIFSQGIHILTIFAEETDQYGVEIDMVTVDINSSQSHASSVCEVFCFDNIRYRPDVTEKQHAAKGRAVQKSRPTKCAEEDNVNIPVFHESTRIFTVTASLPKYTTFANNRGADFTNCEMAEKLFYFSGIGYQNRSSTAKDSSAFYLNLHPVIGDSGSNQVGRLVITFPLSGPSKGAMESETGLRFVLHNVHYSGTLLIQFDYFNRYGKWSSAQHATVVDYEQLLEFNSTDFSLREGSSNEIRITFYSKQKNPESLQIGKIYAIKRIFQTDVATEVYNDGKTVIEVVKVDLWWRVNQSMTVTISNTGRTDHGVHYFRVYQRVPWSSDGWSQVFVMYQDGNIRILPITPHGLDWIPFGSSVIIGQTNPADVRPCAPIDHVNINTDMLQLTLHYADGGVVTMKIVSLVKETRLLISNATFVRPRNLYPFFTFRSMYVSDGNGDVDRISADDGHTYSIIEPWGSLPGTFFAFYRQCISKHNTLSPDIQLHIIR</sequence>
<evidence type="ECO:0000256" key="1">
    <source>
        <dbReference type="SAM" id="SignalP"/>
    </source>
</evidence>
<accession>A0A9D4QXV9</accession>
<comment type="caution">
    <text evidence="2">The sequence shown here is derived from an EMBL/GenBank/DDBJ whole genome shotgun (WGS) entry which is preliminary data.</text>
</comment>
<dbReference type="AlphaFoldDB" id="A0A9D4QXV9"/>
<proteinExistence type="predicted"/>
<protein>
    <submittedName>
        <fullName evidence="2">Uncharacterized protein</fullName>
    </submittedName>
</protein>
<gene>
    <name evidence="2" type="ORF">DPMN_090057</name>
</gene>
<reference evidence="2" key="1">
    <citation type="journal article" date="2019" name="bioRxiv">
        <title>The Genome of the Zebra Mussel, Dreissena polymorpha: A Resource for Invasive Species Research.</title>
        <authorList>
            <person name="McCartney M.A."/>
            <person name="Auch B."/>
            <person name="Kono T."/>
            <person name="Mallez S."/>
            <person name="Zhang Y."/>
            <person name="Obille A."/>
            <person name="Becker A."/>
            <person name="Abrahante J.E."/>
            <person name="Garbe J."/>
            <person name="Badalamenti J.P."/>
            <person name="Herman A."/>
            <person name="Mangelson H."/>
            <person name="Liachko I."/>
            <person name="Sullivan S."/>
            <person name="Sone E.D."/>
            <person name="Koren S."/>
            <person name="Silverstein K.A.T."/>
            <person name="Beckman K.B."/>
            <person name="Gohl D.M."/>
        </authorList>
    </citation>
    <scope>NUCLEOTIDE SEQUENCE</scope>
    <source>
        <strain evidence="2">Duluth1</strain>
        <tissue evidence="2">Whole animal</tissue>
    </source>
</reference>
<dbReference type="EMBL" id="JAIWYP010000003">
    <property type="protein sequence ID" value="KAH3847726.1"/>
    <property type="molecule type" value="Genomic_DNA"/>
</dbReference>
<evidence type="ECO:0000313" key="3">
    <source>
        <dbReference type="Proteomes" id="UP000828390"/>
    </source>
</evidence>
<reference evidence="2" key="2">
    <citation type="submission" date="2020-11" db="EMBL/GenBank/DDBJ databases">
        <authorList>
            <person name="McCartney M.A."/>
            <person name="Auch B."/>
            <person name="Kono T."/>
            <person name="Mallez S."/>
            <person name="Becker A."/>
            <person name="Gohl D.M."/>
            <person name="Silverstein K.A.T."/>
            <person name="Koren S."/>
            <person name="Bechman K.B."/>
            <person name="Herman A."/>
            <person name="Abrahante J.E."/>
            <person name="Garbe J."/>
        </authorList>
    </citation>
    <scope>NUCLEOTIDE SEQUENCE</scope>
    <source>
        <strain evidence="2">Duluth1</strain>
        <tissue evidence="2">Whole animal</tissue>
    </source>
</reference>
<dbReference type="InterPro" id="IPR008979">
    <property type="entry name" value="Galactose-bd-like_sf"/>
</dbReference>
<dbReference type="Gene3D" id="2.60.120.260">
    <property type="entry name" value="Galactose-binding domain-like"/>
    <property type="match status" value="1"/>
</dbReference>
<dbReference type="OrthoDB" id="6080033at2759"/>
<name>A0A9D4QXV9_DREPO</name>
<dbReference type="SUPFAM" id="SSF49785">
    <property type="entry name" value="Galactose-binding domain-like"/>
    <property type="match status" value="1"/>
</dbReference>
<feature type="chain" id="PRO_5038505785" evidence="1">
    <location>
        <begin position="17"/>
        <end position="611"/>
    </location>
</feature>
<keyword evidence="1" id="KW-0732">Signal</keyword>